<keyword evidence="1" id="KW-0732">Signal</keyword>
<reference evidence="3 4" key="2">
    <citation type="submission" date="2024-05" db="EMBL/GenBank/DDBJ databases">
        <authorList>
            <person name="Chen Y."/>
            <person name="Shah S."/>
            <person name="Dougan E. K."/>
            <person name="Thang M."/>
            <person name="Chan C."/>
        </authorList>
    </citation>
    <scope>NUCLEOTIDE SEQUENCE [LARGE SCALE GENOMIC DNA]</scope>
</reference>
<evidence type="ECO:0000313" key="2">
    <source>
        <dbReference type="EMBL" id="CAI3976919.1"/>
    </source>
</evidence>
<gene>
    <name evidence="2" type="ORF">C1SCF055_LOCUS5102</name>
</gene>
<dbReference type="EMBL" id="CAMXCT030000306">
    <property type="protein sequence ID" value="CAL4764231.1"/>
    <property type="molecule type" value="Genomic_DNA"/>
</dbReference>
<feature type="chain" id="PRO_5043269647" evidence="1">
    <location>
        <begin position="20"/>
        <end position="503"/>
    </location>
</feature>
<evidence type="ECO:0000256" key="1">
    <source>
        <dbReference type="SAM" id="SignalP"/>
    </source>
</evidence>
<name>A0A9P1BP72_9DINO</name>
<dbReference type="EMBL" id="CAMXCT010000306">
    <property type="protein sequence ID" value="CAI3976919.1"/>
    <property type="molecule type" value="Genomic_DNA"/>
</dbReference>
<sequence>MGFAAKSLLFLGSLRLAVSLAPGDCAFVGIYGDQDDFALVLLEDADGETIQLTEELPQNGHLEVKRPAAAKEKVGDAKRGTVLKRADFHVDSTSFVAPLGLTAFTGSDESPTVLCSINLDHSVRKLEESYTVNLGATDFAEYIGEGTGSKEQLQEDIMNTQNWHHDQTRRLGGFTIASNVTVTETTTMVVNTTTASMTMTTTMTTTLTVIEGIETKVEGCMEVSVSDFGLLDGSDAAKDALRESIAAAAATDVDYVQNLTIMVGNCGARRQRRVRRLQTAVSINFVILFPPSLGAQATVQAAAAVAAIQGVSTTEFTTVIATKIAAIPELASTLTITVQSVPSASVEFGDESGITKANGCVEFYTNDYATLSGFATVNAEWTRIYASLFVVPELYIDNVQMQSGACTFNRRLADRRLSELGCVKWRVAWAPSRYGGIDGAYAAAQANITDLVSIDLATLSATITTEIQTNTDLTNVTIDTWPNVIEHISRLFANLRYTVHDHT</sequence>
<feature type="signal peptide" evidence="1">
    <location>
        <begin position="1"/>
        <end position="19"/>
    </location>
</feature>
<proteinExistence type="predicted"/>
<evidence type="ECO:0000313" key="4">
    <source>
        <dbReference type="Proteomes" id="UP001152797"/>
    </source>
</evidence>
<comment type="caution">
    <text evidence="2">The sequence shown here is derived from an EMBL/GenBank/DDBJ whole genome shotgun (WGS) entry which is preliminary data.</text>
</comment>
<accession>A0A9P1BP72</accession>
<dbReference type="EMBL" id="CAMXCT020000306">
    <property type="protein sequence ID" value="CAL1130294.1"/>
    <property type="molecule type" value="Genomic_DNA"/>
</dbReference>
<organism evidence="2">
    <name type="scientific">Cladocopium goreaui</name>
    <dbReference type="NCBI Taxonomy" id="2562237"/>
    <lineage>
        <taxon>Eukaryota</taxon>
        <taxon>Sar</taxon>
        <taxon>Alveolata</taxon>
        <taxon>Dinophyceae</taxon>
        <taxon>Suessiales</taxon>
        <taxon>Symbiodiniaceae</taxon>
        <taxon>Cladocopium</taxon>
    </lineage>
</organism>
<dbReference type="AlphaFoldDB" id="A0A9P1BP72"/>
<dbReference type="Proteomes" id="UP001152797">
    <property type="component" value="Unassembled WGS sequence"/>
</dbReference>
<protein>
    <submittedName>
        <fullName evidence="2">Uncharacterized protein</fullName>
    </submittedName>
</protein>
<keyword evidence="4" id="KW-1185">Reference proteome</keyword>
<reference evidence="2" key="1">
    <citation type="submission" date="2022-10" db="EMBL/GenBank/DDBJ databases">
        <authorList>
            <person name="Chen Y."/>
            <person name="Dougan E. K."/>
            <person name="Chan C."/>
            <person name="Rhodes N."/>
            <person name="Thang M."/>
        </authorList>
    </citation>
    <scope>NUCLEOTIDE SEQUENCE</scope>
</reference>
<evidence type="ECO:0000313" key="3">
    <source>
        <dbReference type="EMBL" id="CAL4764231.1"/>
    </source>
</evidence>